<dbReference type="InterPro" id="IPR013604">
    <property type="entry name" value="7TM_chemorcpt"/>
</dbReference>
<feature type="transmembrane region" description="Helical" evidence="6">
    <location>
        <begin position="16"/>
        <end position="34"/>
    </location>
</feature>
<proteinExistence type="predicted"/>
<dbReference type="Proteomes" id="UP000440578">
    <property type="component" value="Unassembled WGS sequence"/>
</dbReference>
<evidence type="ECO:0000256" key="5">
    <source>
        <dbReference type="ARBA" id="ARBA00023136"/>
    </source>
</evidence>
<dbReference type="Pfam" id="PF08395">
    <property type="entry name" value="7tm_7"/>
    <property type="match status" value="1"/>
</dbReference>
<protein>
    <submittedName>
        <fullName evidence="7">Uncharacterized protein</fullName>
    </submittedName>
</protein>
<evidence type="ECO:0000256" key="1">
    <source>
        <dbReference type="ARBA" id="ARBA00004651"/>
    </source>
</evidence>
<dbReference type="GO" id="GO:0050909">
    <property type="term" value="P:sensory perception of taste"/>
    <property type="evidence" value="ECO:0007669"/>
    <property type="project" value="InterPro"/>
</dbReference>
<keyword evidence="8" id="KW-1185">Reference proteome</keyword>
<name>A0A6A4VK05_AMPAM</name>
<evidence type="ECO:0000313" key="8">
    <source>
        <dbReference type="Proteomes" id="UP000440578"/>
    </source>
</evidence>
<reference evidence="7 8" key="1">
    <citation type="submission" date="2019-07" db="EMBL/GenBank/DDBJ databases">
        <title>Draft genome assembly of a fouling barnacle, Amphibalanus amphitrite (Darwin, 1854): The first reference genome for Thecostraca.</title>
        <authorList>
            <person name="Kim W."/>
        </authorList>
    </citation>
    <scope>NUCLEOTIDE SEQUENCE [LARGE SCALE GENOMIC DNA]</scope>
    <source>
        <strain evidence="7">SNU_AA5</strain>
        <tissue evidence="7">Soma without cirri and trophi</tissue>
    </source>
</reference>
<keyword evidence="3 6" id="KW-0812">Transmembrane</keyword>
<keyword evidence="4 6" id="KW-1133">Transmembrane helix</keyword>
<dbReference type="GO" id="GO:0005886">
    <property type="term" value="C:plasma membrane"/>
    <property type="evidence" value="ECO:0007669"/>
    <property type="project" value="UniProtKB-SubCell"/>
</dbReference>
<gene>
    <name evidence="7" type="ORF">FJT64_005849</name>
</gene>
<organism evidence="7 8">
    <name type="scientific">Amphibalanus amphitrite</name>
    <name type="common">Striped barnacle</name>
    <name type="synonym">Balanus amphitrite</name>
    <dbReference type="NCBI Taxonomy" id="1232801"/>
    <lineage>
        <taxon>Eukaryota</taxon>
        <taxon>Metazoa</taxon>
        <taxon>Ecdysozoa</taxon>
        <taxon>Arthropoda</taxon>
        <taxon>Crustacea</taxon>
        <taxon>Multicrustacea</taxon>
        <taxon>Cirripedia</taxon>
        <taxon>Thoracica</taxon>
        <taxon>Thoracicalcarea</taxon>
        <taxon>Balanomorpha</taxon>
        <taxon>Balanoidea</taxon>
        <taxon>Balanidae</taxon>
        <taxon>Amphibalaninae</taxon>
        <taxon>Amphibalanus</taxon>
    </lineage>
</organism>
<comment type="subcellular location">
    <subcellularLocation>
        <location evidence="1">Cell membrane</location>
        <topology evidence="1">Multi-pass membrane protein</topology>
    </subcellularLocation>
</comment>
<evidence type="ECO:0000313" key="7">
    <source>
        <dbReference type="EMBL" id="KAF0296717.1"/>
    </source>
</evidence>
<evidence type="ECO:0000256" key="4">
    <source>
        <dbReference type="ARBA" id="ARBA00022989"/>
    </source>
</evidence>
<comment type="caution">
    <text evidence="7">The sequence shown here is derived from an EMBL/GenBank/DDBJ whole genome shotgun (WGS) entry which is preliminary data.</text>
</comment>
<dbReference type="AlphaFoldDB" id="A0A6A4VK05"/>
<accession>A0A6A4VK05</accession>
<dbReference type="EMBL" id="VIIS01001539">
    <property type="protein sequence ID" value="KAF0296717.1"/>
    <property type="molecule type" value="Genomic_DNA"/>
</dbReference>
<evidence type="ECO:0000256" key="6">
    <source>
        <dbReference type="SAM" id="Phobius"/>
    </source>
</evidence>
<keyword evidence="2" id="KW-1003">Cell membrane</keyword>
<sequence>MTIFQLIGATQQDQNISIWGANLFLLPALVFTLLPSWSCQRVLDAAEGTRTALLTLEPQDAPADRQLAALLAAARRDLETFGDLGFFRLQLPAILGTTSTVLTYIIIMVQFQMSENGCGDSRGQQGNATDAA</sequence>
<evidence type="ECO:0000256" key="2">
    <source>
        <dbReference type="ARBA" id="ARBA00022475"/>
    </source>
</evidence>
<keyword evidence="5 6" id="KW-0472">Membrane</keyword>
<evidence type="ECO:0000256" key="3">
    <source>
        <dbReference type="ARBA" id="ARBA00022692"/>
    </source>
</evidence>